<dbReference type="SUPFAM" id="SSF51735">
    <property type="entry name" value="NAD(P)-binding Rossmann-fold domains"/>
    <property type="match status" value="1"/>
</dbReference>
<dbReference type="STRING" id="670483.S7QES5"/>
<dbReference type="InterPro" id="IPR020843">
    <property type="entry name" value="ER"/>
</dbReference>
<dbReference type="InterPro" id="IPR036291">
    <property type="entry name" value="NAD(P)-bd_dom_sf"/>
</dbReference>
<dbReference type="EMBL" id="KB469298">
    <property type="protein sequence ID" value="EPQ57803.1"/>
    <property type="molecule type" value="Genomic_DNA"/>
</dbReference>
<dbReference type="Pfam" id="PF00107">
    <property type="entry name" value="ADH_zinc_N"/>
    <property type="match status" value="1"/>
</dbReference>
<keyword evidence="3" id="KW-1185">Reference proteome</keyword>
<dbReference type="SMART" id="SM00829">
    <property type="entry name" value="PKS_ER"/>
    <property type="match status" value="1"/>
</dbReference>
<dbReference type="InterPro" id="IPR013149">
    <property type="entry name" value="ADH-like_C"/>
</dbReference>
<feature type="domain" description="Enoyl reductase (ER)" evidence="1">
    <location>
        <begin position="24"/>
        <end position="355"/>
    </location>
</feature>
<dbReference type="PANTHER" id="PTHR45033:SF3">
    <property type="entry name" value="DEHYDROGENASE, PUTATIVE (AFU_ORTHOLOGUE AFUA_2G13270)-RELATED"/>
    <property type="match status" value="1"/>
</dbReference>
<dbReference type="RefSeq" id="XP_007863160.1">
    <property type="nucleotide sequence ID" value="XM_007864969.1"/>
</dbReference>
<dbReference type="GO" id="GO:0016491">
    <property type="term" value="F:oxidoreductase activity"/>
    <property type="evidence" value="ECO:0007669"/>
    <property type="project" value="InterPro"/>
</dbReference>
<evidence type="ECO:0000313" key="3">
    <source>
        <dbReference type="Proteomes" id="UP000030669"/>
    </source>
</evidence>
<accession>S7QES5</accession>
<protein>
    <submittedName>
        <fullName evidence="2">NAD P-binding protein</fullName>
    </submittedName>
</protein>
<name>S7QES5_GLOTA</name>
<dbReference type="AlphaFoldDB" id="S7QES5"/>
<dbReference type="CDD" id="cd05188">
    <property type="entry name" value="MDR"/>
    <property type="match status" value="1"/>
</dbReference>
<dbReference type="Pfam" id="PF08240">
    <property type="entry name" value="ADH_N"/>
    <property type="match status" value="1"/>
</dbReference>
<organism evidence="2 3">
    <name type="scientific">Gloeophyllum trabeum (strain ATCC 11539 / FP-39264 / Madison 617)</name>
    <name type="common">Brown rot fungus</name>
    <dbReference type="NCBI Taxonomy" id="670483"/>
    <lineage>
        <taxon>Eukaryota</taxon>
        <taxon>Fungi</taxon>
        <taxon>Dikarya</taxon>
        <taxon>Basidiomycota</taxon>
        <taxon>Agaricomycotina</taxon>
        <taxon>Agaricomycetes</taxon>
        <taxon>Gloeophyllales</taxon>
        <taxon>Gloeophyllaceae</taxon>
        <taxon>Gloeophyllum</taxon>
    </lineage>
</organism>
<dbReference type="PANTHER" id="PTHR45033">
    <property type="match status" value="1"/>
</dbReference>
<dbReference type="InterPro" id="IPR013154">
    <property type="entry name" value="ADH-like_N"/>
</dbReference>
<proteinExistence type="predicted"/>
<evidence type="ECO:0000259" key="1">
    <source>
        <dbReference type="SMART" id="SM00829"/>
    </source>
</evidence>
<dbReference type="InterPro" id="IPR052711">
    <property type="entry name" value="Zinc_ADH-like"/>
</dbReference>
<sequence>MSSKLPTTTRALLVRPARSSQGKARLYDARLEEQDLRPLKKGELLVKINAVSFNHRDQWIRLGKYPAIGEGSPFGADGAGTVIGAADANDPLIRKRVFLVPMRGWEKDPDAPESPDLVIIGGSAKIPLGTFSEYVIVERDQVVRSPEHVDDEHLAAWPVAGTTAWRAAIVNGRVKAGDNVLITGIGGGVALVAMQLCLAKGAKVYVTSGGKEKIDSAVKMGATAGFNYKDADWAAQLGKALKATSKDKPLLDVIVDSGGGEIMTSTNKILKAGGRVVCYGMTAVPKITFTMREVLKNQQLIGSTMGSHRDIVEATKFMAEHRIVPTVSHVIDGLENAQEGFDLIKAGAHFGKVVVRIRHGREVFAKL</sequence>
<dbReference type="eggNOG" id="KOG1198">
    <property type="taxonomic scope" value="Eukaryota"/>
</dbReference>
<dbReference type="OMA" id="LNHHDLW"/>
<reference evidence="2 3" key="1">
    <citation type="journal article" date="2012" name="Science">
        <title>The Paleozoic origin of enzymatic lignin decomposition reconstructed from 31 fungal genomes.</title>
        <authorList>
            <person name="Floudas D."/>
            <person name="Binder M."/>
            <person name="Riley R."/>
            <person name="Barry K."/>
            <person name="Blanchette R.A."/>
            <person name="Henrissat B."/>
            <person name="Martinez A.T."/>
            <person name="Otillar R."/>
            <person name="Spatafora J.W."/>
            <person name="Yadav J.S."/>
            <person name="Aerts A."/>
            <person name="Benoit I."/>
            <person name="Boyd A."/>
            <person name="Carlson A."/>
            <person name="Copeland A."/>
            <person name="Coutinho P.M."/>
            <person name="de Vries R.P."/>
            <person name="Ferreira P."/>
            <person name="Findley K."/>
            <person name="Foster B."/>
            <person name="Gaskell J."/>
            <person name="Glotzer D."/>
            <person name="Gorecki P."/>
            <person name="Heitman J."/>
            <person name="Hesse C."/>
            <person name="Hori C."/>
            <person name="Igarashi K."/>
            <person name="Jurgens J.A."/>
            <person name="Kallen N."/>
            <person name="Kersten P."/>
            <person name="Kohler A."/>
            <person name="Kuees U."/>
            <person name="Kumar T.K.A."/>
            <person name="Kuo A."/>
            <person name="LaButti K."/>
            <person name="Larrondo L.F."/>
            <person name="Lindquist E."/>
            <person name="Ling A."/>
            <person name="Lombard V."/>
            <person name="Lucas S."/>
            <person name="Lundell T."/>
            <person name="Martin R."/>
            <person name="McLaughlin D.J."/>
            <person name="Morgenstern I."/>
            <person name="Morin E."/>
            <person name="Murat C."/>
            <person name="Nagy L.G."/>
            <person name="Nolan M."/>
            <person name="Ohm R.A."/>
            <person name="Patyshakuliyeva A."/>
            <person name="Rokas A."/>
            <person name="Ruiz-Duenas F.J."/>
            <person name="Sabat G."/>
            <person name="Salamov A."/>
            <person name="Samejima M."/>
            <person name="Schmutz J."/>
            <person name="Slot J.C."/>
            <person name="St John F."/>
            <person name="Stenlid J."/>
            <person name="Sun H."/>
            <person name="Sun S."/>
            <person name="Syed K."/>
            <person name="Tsang A."/>
            <person name="Wiebenga A."/>
            <person name="Young D."/>
            <person name="Pisabarro A."/>
            <person name="Eastwood D.C."/>
            <person name="Martin F."/>
            <person name="Cullen D."/>
            <person name="Grigoriev I.V."/>
            <person name="Hibbett D.S."/>
        </authorList>
    </citation>
    <scope>NUCLEOTIDE SEQUENCE [LARGE SCALE GENOMIC DNA]</scope>
    <source>
        <strain evidence="2 3">ATCC 11539</strain>
    </source>
</reference>
<gene>
    <name evidence="2" type="ORF">GLOTRDRAFT_136667</name>
</gene>
<dbReference type="SUPFAM" id="SSF50129">
    <property type="entry name" value="GroES-like"/>
    <property type="match status" value="1"/>
</dbReference>
<dbReference type="InterPro" id="IPR011032">
    <property type="entry name" value="GroES-like_sf"/>
</dbReference>
<dbReference type="GeneID" id="19303594"/>
<dbReference type="Gene3D" id="3.40.50.720">
    <property type="entry name" value="NAD(P)-binding Rossmann-like Domain"/>
    <property type="match status" value="1"/>
</dbReference>
<dbReference type="Proteomes" id="UP000030669">
    <property type="component" value="Unassembled WGS sequence"/>
</dbReference>
<dbReference type="Gene3D" id="3.90.180.10">
    <property type="entry name" value="Medium-chain alcohol dehydrogenases, catalytic domain"/>
    <property type="match status" value="1"/>
</dbReference>
<dbReference type="KEGG" id="gtr:GLOTRDRAFT_136667"/>
<dbReference type="OrthoDB" id="1706066at2759"/>
<evidence type="ECO:0000313" key="2">
    <source>
        <dbReference type="EMBL" id="EPQ57803.1"/>
    </source>
</evidence>
<dbReference type="HOGENOM" id="CLU_026673_3_4_1"/>